<reference evidence="1 2" key="1">
    <citation type="journal article" date="2014" name="Antonie Van Leeuwenhoek">
        <title>Hyphomonas beringensis sp. nov. and Hyphomonas chukchiensis sp. nov., isolated from surface seawater of the Bering Sea and Chukchi Sea.</title>
        <authorList>
            <person name="Li C."/>
            <person name="Lai Q."/>
            <person name="Li G."/>
            <person name="Dong C."/>
            <person name="Wang J."/>
            <person name="Liao Y."/>
            <person name="Shao Z."/>
        </authorList>
    </citation>
    <scope>NUCLEOTIDE SEQUENCE [LARGE SCALE GENOMIC DNA]</scope>
    <source>
        <strain evidence="1 2">22II1-22F38</strain>
    </source>
</reference>
<evidence type="ECO:0000313" key="2">
    <source>
        <dbReference type="Proteomes" id="UP000024547"/>
    </source>
</evidence>
<dbReference type="AlphaFoldDB" id="A0A059E2A1"/>
<dbReference type="Proteomes" id="UP000024547">
    <property type="component" value="Unassembled WGS sequence"/>
</dbReference>
<evidence type="ECO:0000313" key="1">
    <source>
        <dbReference type="EMBL" id="KCZ61796.1"/>
    </source>
</evidence>
<keyword evidence="2" id="KW-1185">Reference proteome</keyword>
<dbReference type="EMBL" id="AWFH01000012">
    <property type="protein sequence ID" value="KCZ61796.1"/>
    <property type="molecule type" value="Genomic_DNA"/>
</dbReference>
<organism evidence="1 2">
    <name type="scientific">Hyphomonas atlantica</name>
    <dbReference type="NCBI Taxonomy" id="1280948"/>
    <lineage>
        <taxon>Bacteria</taxon>
        <taxon>Pseudomonadati</taxon>
        <taxon>Pseudomonadota</taxon>
        <taxon>Alphaproteobacteria</taxon>
        <taxon>Hyphomonadales</taxon>
        <taxon>Hyphomonadaceae</taxon>
        <taxon>Hyphomonas</taxon>
    </lineage>
</organism>
<protein>
    <submittedName>
        <fullName evidence="1">Uncharacterized protein</fullName>
    </submittedName>
</protein>
<accession>A0A059E2A1</accession>
<name>A0A059E2A1_9PROT</name>
<sequence length="105" mass="11487">MTANRVEIGQKQRRFHLLRNGNADEKVNSLGVIKIQAADAPVSIEAYATTPPAIGINLHSLVPHERQIPGDGAFADAVLTGEVFDRAVGVLFQFNREQFYPAQSD</sequence>
<comment type="caution">
    <text evidence="1">The sequence shown here is derived from an EMBL/GenBank/DDBJ whole genome shotgun (WGS) entry which is preliminary data.</text>
</comment>
<gene>
    <name evidence="1" type="ORF">HY36_04380</name>
</gene>
<proteinExistence type="predicted"/>